<protein>
    <recommendedName>
        <fullName evidence="5">C-type lectin domain-containing protein</fullName>
    </recommendedName>
</protein>
<dbReference type="SMART" id="SM00034">
    <property type="entry name" value="CLECT"/>
    <property type="match status" value="1"/>
</dbReference>
<keyword evidence="3" id="KW-0472">Membrane</keyword>
<dbReference type="EnsemblProtists" id="EOD40302">
    <property type="protein sequence ID" value="EOD40302"/>
    <property type="gene ID" value="EMIHUDRAFT_471377"/>
</dbReference>
<evidence type="ECO:0000313" key="7">
    <source>
        <dbReference type="Proteomes" id="UP000013827"/>
    </source>
</evidence>
<feature type="region of interest" description="Disordered" evidence="2">
    <location>
        <begin position="718"/>
        <end position="743"/>
    </location>
</feature>
<dbReference type="CDD" id="cd00037">
    <property type="entry name" value="CLECT"/>
    <property type="match status" value="1"/>
</dbReference>
<dbReference type="RefSeq" id="XP_005792731.1">
    <property type="nucleotide sequence ID" value="XM_005792674.1"/>
</dbReference>
<evidence type="ECO:0000256" key="1">
    <source>
        <dbReference type="ARBA" id="ARBA00022734"/>
    </source>
</evidence>
<feature type="signal peptide" evidence="4">
    <location>
        <begin position="1"/>
        <end position="16"/>
    </location>
</feature>
<keyword evidence="3" id="KW-1133">Transmembrane helix</keyword>
<dbReference type="InterPro" id="IPR035897">
    <property type="entry name" value="Toll_tir_struct_dom_sf"/>
</dbReference>
<feature type="transmembrane region" description="Helical" evidence="3">
    <location>
        <begin position="288"/>
        <end position="308"/>
    </location>
</feature>
<feature type="transmembrane region" description="Helical" evidence="3">
    <location>
        <begin position="172"/>
        <end position="192"/>
    </location>
</feature>
<feature type="transmembrane region" description="Helical" evidence="3">
    <location>
        <begin position="429"/>
        <end position="448"/>
    </location>
</feature>
<dbReference type="PANTHER" id="PTHR22799">
    <property type="entry name" value="TETRANECTIN-RELATED"/>
    <property type="match status" value="1"/>
</dbReference>
<accession>A0A0D3KX17</accession>
<proteinExistence type="predicted"/>
<dbReference type="HOGENOM" id="CLU_352502_0_0_1"/>
<feature type="region of interest" description="Disordered" evidence="2">
    <location>
        <begin position="514"/>
        <end position="534"/>
    </location>
</feature>
<dbReference type="KEGG" id="ehx:EMIHUDRAFT_471377"/>
<dbReference type="PROSITE" id="PS50041">
    <property type="entry name" value="C_TYPE_LECTIN_2"/>
    <property type="match status" value="1"/>
</dbReference>
<feature type="region of interest" description="Disordered" evidence="2">
    <location>
        <begin position="764"/>
        <end position="787"/>
    </location>
</feature>
<dbReference type="InterPro" id="IPR051663">
    <property type="entry name" value="CLec_Tetranectin-domain"/>
</dbReference>
<dbReference type="GeneID" id="17285576"/>
<keyword evidence="7" id="KW-1185">Reference proteome</keyword>
<dbReference type="SUPFAM" id="SSF56436">
    <property type="entry name" value="C-type lectin-like"/>
    <property type="match status" value="1"/>
</dbReference>
<dbReference type="PaxDb" id="2903-EOD40302"/>
<reference evidence="6" key="2">
    <citation type="submission" date="2024-10" db="UniProtKB">
        <authorList>
            <consortium name="EnsemblProtists"/>
        </authorList>
    </citation>
    <scope>IDENTIFICATION</scope>
</reference>
<feature type="transmembrane region" description="Helical" evidence="3">
    <location>
        <begin position="358"/>
        <end position="376"/>
    </location>
</feature>
<evidence type="ECO:0000256" key="2">
    <source>
        <dbReference type="SAM" id="MobiDB-lite"/>
    </source>
</evidence>
<dbReference type="Proteomes" id="UP000013827">
    <property type="component" value="Unassembled WGS sequence"/>
</dbReference>
<dbReference type="InterPro" id="IPR016187">
    <property type="entry name" value="CTDL_fold"/>
</dbReference>
<feature type="compositionally biased region" description="Gly residues" evidence="2">
    <location>
        <begin position="776"/>
        <end position="785"/>
    </location>
</feature>
<feature type="chain" id="PRO_5044291958" description="C-type lectin domain-containing protein" evidence="4">
    <location>
        <begin position="17"/>
        <end position="798"/>
    </location>
</feature>
<feature type="domain" description="C-type lectin" evidence="5">
    <location>
        <begin position="23"/>
        <end position="144"/>
    </location>
</feature>
<sequence length="798" mass="85745">MSAFSLVAALAGTAQASTEPPHSSNSSYFITVTAQSHAGCAAECVAAGGALACIDSDSDTAAAASLLLETETYVAWFGLHQYPTDQGAEAGWKPSALRCDPGYRNWAFGQPNNRRVDEDCATVQGPSGKQRDQPCEWRFHCLCERSAEMSPDYASDYALADEAARRRATPLFVAYLAGCGGFSLTLLVLVLVRRCHRRVAEETATFDDAQSQRASLRAPATGRAAAYSKLRRSEAVRKRLRGATRQNRRLAADAKEAVLALAATCIVWGVTPWLMYSADGGYWPTRLAHVNPISLVCIAIPAIPLFFLSLRPTDVQEIRVGCALFLIGCLGLALYGPWVARSFSTVALSDPAGLCWYYAAQSVIGLSGAALTAYALTARTLPPRQQLAVLLASARLVLGILGLLVLGYFGLRAARLEKPYRHHPSFLPIMAAGASLVGSSLFLLSPWLRGHALAALGRLGSTKEEREAALLASLCSFRRRMTQKELLHVAEAEFRCIRFDRLCFEDLAECSRGGANSAPSSRREGSATCPSPVGPKAGAADFAERTERCGLGEVDCFISHSWHDPPAAKWEALKAWASTFEDRHGRTPRLWFDKACLDQDDITRALPCLPIFIAGCRSLLILAGPTYASRLWCVMELFAYLKMGGRREAITVVPIAACATEEGLQTVSESLAAFDAQQARCVLPADRHHFLAVIESSYGSLSQFNLWARTVLEERSTRRSPALQRSAARSCGTEASSGGTPRRSVVSTAATVVSVAEPAVATDVGGEDADAARGSCGRGSCGRGSCGRVSSVRFCDHV</sequence>
<evidence type="ECO:0000313" key="6">
    <source>
        <dbReference type="EnsemblProtists" id="EOD40302"/>
    </source>
</evidence>
<keyword evidence="4" id="KW-0732">Signal</keyword>
<dbReference type="Gene3D" id="3.40.50.10140">
    <property type="entry name" value="Toll/interleukin-1 receptor homology (TIR) domain"/>
    <property type="match status" value="1"/>
</dbReference>
<feature type="transmembrane region" description="Helical" evidence="3">
    <location>
        <begin position="320"/>
        <end position="338"/>
    </location>
</feature>
<evidence type="ECO:0000256" key="3">
    <source>
        <dbReference type="SAM" id="Phobius"/>
    </source>
</evidence>
<dbReference type="InterPro" id="IPR016186">
    <property type="entry name" value="C-type_lectin-like/link_sf"/>
</dbReference>
<dbReference type="InterPro" id="IPR001304">
    <property type="entry name" value="C-type_lectin-like"/>
</dbReference>
<feature type="transmembrane region" description="Helical" evidence="3">
    <location>
        <begin position="388"/>
        <end position="409"/>
    </location>
</feature>
<keyword evidence="1" id="KW-0430">Lectin</keyword>
<dbReference type="PANTHER" id="PTHR22799:SF6">
    <property type="entry name" value="C-TYPE LECTIN DOMAIN FAMILY 4 MEMBER M-LIKE"/>
    <property type="match status" value="1"/>
</dbReference>
<dbReference type="Pfam" id="PF00059">
    <property type="entry name" value="Lectin_C"/>
    <property type="match status" value="1"/>
</dbReference>
<feature type="transmembrane region" description="Helical" evidence="3">
    <location>
        <begin position="257"/>
        <end position="276"/>
    </location>
</feature>
<keyword evidence="3" id="KW-0812">Transmembrane</keyword>
<dbReference type="AlphaFoldDB" id="A0A0D3KX17"/>
<name>A0A0D3KX17_EMIH1</name>
<dbReference type="Gene3D" id="3.10.100.10">
    <property type="entry name" value="Mannose-Binding Protein A, subunit A"/>
    <property type="match status" value="1"/>
</dbReference>
<dbReference type="GO" id="GO:0030246">
    <property type="term" value="F:carbohydrate binding"/>
    <property type="evidence" value="ECO:0007669"/>
    <property type="project" value="UniProtKB-KW"/>
</dbReference>
<reference evidence="7" key="1">
    <citation type="journal article" date="2013" name="Nature">
        <title>Pan genome of the phytoplankton Emiliania underpins its global distribution.</title>
        <authorList>
            <person name="Read B.A."/>
            <person name="Kegel J."/>
            <person name="Klute M.J."/>
            <person name="Kuo A."/>
            <person name="Lefebvre S.C."/>
            <person name="Maumus F."/>
            <person name="Mayer C."/>
            <person name="Miller J."/>
            <person name="Monier A."/>
            <person name="Salamov A."/>
            <person name="Young J."/>
            <person name="Aguilar M."/>
            <person name="Claverie J.M."/>
            <person name="Frickenhaus S."/>
            <person name="Gonzalez K."/>
            <person name="Herman E.K."/>
            <person name="Lin Y.C."/>
            <person name="Napier J."/>
            <person name="Ogata H."/>
            <person name="Sarno A.F."/>
            <person name="Shmutz J."/>
            <person name="Schroeder D."/>
            <person name="de Vargas C."/>
            <person name="Verret F."/>
            <person name="von Dassow P."/>
            <person name="Valentin K."/>
            <person name="Van de Peer Y."/>
            <person name="Wheeler G."/>
            <person name="Dacks J.B."/>
            <person name="Delwiche C.F."/>
            <person name="Dyhrman S.T."/>
            <person name="Glockner G."/>
            <person name="John U."/>
            <person name="Richards T."/>
            <person name="Worden A.Z."/>
            <person name="Zhang X."/>
            <person name="Grigoriev I.V."/>
            <person name="Allen A.E."/>
            <person name="Bidle K."/>
            <person name="Borodovsky M."/>
            <person name="Bowler C."/>
            <person name="Brownlee C."/>
            <person name="Cock J.M."/>
            <person name="Elias M."/>
            <person name="Gladyshev V.N."/>
            <person name="Groth M."/>
            <person name="Guda C."/>
            <person name="Hadaegh A."/>
            <person name="Iglesias-Rodriguez M.D."/>
            <person name="Jenkins J."/>
            <person name="Jones B.M."/>
            <person name="Lawson T."/>
            <person name="Leese F."/>
            <person name="Lindquist E."/>
            <person name="Lobanov A."/>
            <person name="Lomsadze A."/>
            <person name="Malik S.B."/>
            <person name="Marsh M.E."/>
            <person name="Mackinder L."/>
            <person name="Mock T."/>
            <person name="Mueller-Roeber B."/>
            <person name="Pagarete A."/>
            <person name="Parker M."/>
            <person name="Probert I."/>
            <person name="Quesneville H."/>
            <person name="Raines C."/>
            <person name="Rensing S.A."/>
            <person name="Riano-Pachon D.M."/>
            <person name="Richier S."/>
            <person name="Rokitta S."/>
            <person name="Shiraiwa Y."/>
            <person name="Soanes D.M."/>
            <person name="van der Giezen M."/>
            <person name="Wahlund T.M."/>
            <person name="Williams B."/>
            <person name="Wilson W."/>
            <person name="Wolfe G."/>
            <person name="Wurch L.L."/>
        </authorList>
    </citation>
    <scope>NUCLEOTIDE SEQUENCE</scope>
</reference>
<organism evidence="6 7">
    <name type="scientific">Emiliania huxleyi (strain CCMP1516)</name>
    <dbReference type="NCBI Taxonomy" id="280463"/>
    <lineage>
        <taxon>Eukaryota</taxon>
        <taxon>Haptista</taxon>
        <taxon>Haptophyta</taxon>
        <taxon>Prymnesiophyceae</taxon>
        <taxon>Isochrysidales</taxon>
        <taxon>Noelaerhabdaceae</taxon>
        <taxon>Emiliania</taxon>
    </lineage>
</organism>
<evidence type="ECO:0000259" key="5">
    <source>
        <dbReference type="PROSITE" id="PS50041"/>
    </source>
</evidence>
<evidence type="ECO:0000256" key="4">
    <source>
        <dbReference type="SAM" id="SignalP"/>
    </source>
</evidence>